<dbReference type="GO" id="GO:0003755">
    <property type="term" value="F:peptidyl-prolyl cis-trans isomerase activity"/>
    <property type="evidence" value="ECO:0007669"/>
    <property type="project" value="UniProtKB-KW"/>
</dbReference>
<dbReference type="Gene3D" id="2.40.100.10">
    <property type="entry name" value="Cyclophilin-like"/>
    <property type="match status" value="1"/>
</dbReference>
<keyword evidence="2" id="KW-0697">Rotamase</keyword>
<dbReference type="EMBL" id="CAJNDS010000191">
    <property type="protein sequence ID" value="CAE7024771.1"/>
    <property type="molecule type" value="Genomic_DNA"/>
</dbReference>
<dbReference type="Pfam" id="PF00160">
    <property type="entry name" value="Pro_isomerase"/>
    <property type="match status" value="1"/>
</dbReference>
<organism evidence="5 6">
    <name type="scientific">Symbiodinium natans</name>
    <dbReference type="NCBI Taxonomy" id="878477"/>
    <lineage>
        <taxon>Eukaryota</taxon>
        <taxon>Sar</taxon>
        <taxon>Alveolata</taxon>
        <taxon>Dinophyceae</taxon>
        <taxon>Suessiales</taxon>
        <taxon>Symbiodiniaceae</taxon>
        <taxon>Symbiodinium</taxon>
    </lineage>
</organism>
<evidence type="ECO:0000256" key="2">
    <source>
        <dbReference type="ARBA" id="ARBA00023110"/>
    </source>
</evidence>
<protein>
    <recommendedName>
        <fullName evidence="1">peptidylprolyl isomerase</fullName>
        <ecNumber evidence="1">5.2.1.8</ecNumber>
    </recommendedName>
</protein>
<gene>
    <name evidence="5" type="primary">CYP38</name>
    <name evidence="5" type="ORF">SNAT2548_LOCUS3116</name>
</gene>
<comment type="caution">
    <text evidence="5">The sequence shown here is derived from an EMBL/GenBank/DDBJ whole genome shotgun (WGS) entry which is preliminary data.</text>
</comment>
<dbReference type="InterPro" id="IPR029000">
    <property type="entry name" value="Cyclophilin-like_dom_sf"/>
</dbReference>
<dbReference type="EC" id="5.2.1.8" evidence="1"/>
<dbReference type="InterPro" id="IPR044665">
    <property type="entry name" value="E_coli_cyclophilin_A-like"/>
</dbReference>
<evidence type="ECO:0000313" key="5">
    <source>
        <dbReference type="EMBL" id="CAE7024771.1"/>
    </source>
</evidence>
<dbReference type="Proteomes" id="UP000604046">
    <property type="component" value="Unassembled WGS sequence"/>
</dbReference>
<sequence>MASVPLCALAQLGLQTSSRAVLEWTLIRGPESGATKYIMDEELVPEAKFTMIIDGWSAPLSAGNFLDLVQRKFYNGLTITRADGFIIQTGDPGADQGNGFSPGPGQPVRTIPLEVGIRGRKEALYGETVDEARLVGTEVKTPFQVDGTFALARREFDNDSELALLLPCNMSPIPEREPSDLNVRCCAVLAFALFAGAGALQWE</sequence>
<feature type="domain" description="PPIase cyclophilin-type" evidence="4">
    <location>
        <begin position="48"/>
        <end position="157"/>
    </location>
</feature>
<keyword evidence="3" id="KW-0413">Isomerase</keyword>
<dbReference type="OrthoDB" id="1735926at2759"/>
<evidence type="ECO:0000256" key="1">
    <source>
        <dbReference type="ARBA" id="ARBA00013194"/>
    </source>
</evidence>
<evidence type="ECO:0000313" key="6">
    <source>
        <dbReference type="Proteomes" id="UP000604046"/>
    </source>
</evidence>
<dbReference type="AlphaFoldDB" id="A0A812I952"/>
<proteinExistence type="predicted"/>
<reference evidence="5" key="1">
    <citation type="submission" date="2021-02" db="EMBL/GenBank/DDBJ databases">
        <authorList>
            <person name="Dougan E. K."/>
            <person name="Rhodes N."/>
            <person name="Thang M."/>
            <person name="Chan C."/>
        </authorList>
    </citation>
    <scope>NUCLEOTIDE SEQUENCE</scope>
</reference>
<dbReference type="PANTHER" id="PTHR43246">
    <property type="entry name" value="PEPTIDYL-PROLYL CIS-TRANS ISOMERASE CYP38, CHLOROPLASTIC"/>
    <property type="match status" value="1"/>
</dbReference>
<dbReference type="InterPro" id="IPR002130">
    <property type="entry name" value="Cyclophilin-type_PPIase_dom"/>
</dbReference>
<dbReference type="SUPFAM" id="SSF50891">
    <property type="entry name" value="Cyclophilin-like"/>
    <property type="match status" value="1"/>
</dbReference>
<accession>A0A812I952</accession>
<keyword evidence="6" id="KW-1185">Reference proteome</keyword>
<name>A0A812I952_9DINO</name>
<evidence type="ECO:0000259" key="4">
    <source>
        <dbReference type="Pfam" id="PF00160"/>
    </source>
</evidence>
<evidence type="ECO:0000256" key="3">
    <source>
        <dbReference type="ARBA" id="ARBA00023235"/>
    </source>
</evidence>